<evidence type="ECO:0008006" key="6">
    <source>
        <dbReference type="Google" id="ProtNLM"/>
    </source>
</evidence>
<protein>
    <recommendedName>
        <fullName evidence="6">6-phosphogluconate dehydrogenase NADP-binding domain-containing protein</fullName>
    </recommendedName>
</protein>
<evidence type="ECO:0000256" key="2">
    <source>
        <dbReference type="ARBA" id="ARBA00023027"/>
    </source>
</evidence>
<accession>A0A0F9N7T3</accession>
<comment type="caution">
    <text evidence="5">The sequence shown here is derived from an EMBL/GenBank/DDBJ whole genome shotgun (WGS) entry which is preliminary data.</text>
</comment>
<dbReference type="InterPro" id="IPR013328">
    <property type="entry name" value="6PGD_dom2"/>
</dbReference>
<dbReference type="Gene3D" id="3.40.50.720">
    <property type="entry name" value="NAD(P)-binding Rossmann-like Domain"/>
    <property type="match status" value="1"/>
</dbReference>
<reference evidence="5" key="1">
    <citation type="journal article" date="2015" name="Nature">
        <title>Complex archaea that bridge the gap between prokaryotes and eukaryotes.</title>
        <authorList>
            <person name="Spang A."/>
            <person name="Saw J.H."/>
            <person name="Jorgensen S.L."/>
            <person name="Zaremba-Niedzwiedzka K."/>
            <person name="Martijn J."/>
            <person name="Lind A.E."/>
            <person name="van Eijk R."/>
            <person name="Schleper C."/>
            <person name="Guy L."/>
            <person name="Ettema T.J."/>
        </authorList>
    </citation>
    <scope>NUCLEOTIDE SEQUENCE</scope>
</reference>
<dbReference type="SUPFAM" id="SSF51735">
    <property type="entry name" value="NAD(P)-binding Rossmann-fold domains"/>
    <property type="match status" value="1"/>
</dbReference>
<sequence length="299" mass="31836">MDVKQSTVGFIGLGKMGWPVARNLSSSGIRLIVNDADMDVAKKFADTYSARFVSFEGLDEELDVVILMLPNGDIVNSVLFGGEESGAKGLAHRLGKGSLVIDMSSSEPNGTRERGQALADLGIAFIDAPVSGGVKKAESRELAIMVGGDEQIYEDISPLLAMMGNKLFYVGPLGAGHAIKALNNYVSAAGLVAASDAVQIARNFGIEPAKAIDVLNASSGRNNSTEVKFQQFILSQAFNSGFSLDLMAKDLGIALSMAEGLHRNSPVLEACAELWNQAKHSMPKGRDHTEIFRFLSGRE</sequence>
<dbReference type="InterPro" id="IPR036291">
    <property type="entry name" value="NAD(P)-bd_dom_sf"/>
</dbReference>
<evidence type="ECO:0000259" key="4">
    <source>
        <dbReference type="Pfam" id="PF14833"/>
    </source>
</evidence>
<dbReference type="GO" id="GO:0051287">
    <property type="term" value="F:NAD binding"/>
    <property type="evidence" value="ECO:0007669"/>
    <property type="project" value="InterPro"/>
</dbReference>
<dbReference type="GO" id="GO:0016616">
    <property type="term" value="F:oxidoreductase activity, acting on the CH-OH group of donors, NAD or NADP as acceptor"/>
    <property type="evidence" value="ECO:0007669"/>
    <property type="project" value="TreeGrafter"/>
</dbReference>
<dbReference type="GO" id="GO:0050661">
    <property type="term" value="F:NADP binding"/>
    <property type="evidence" value="ECO:0007669"/>
    <property type="project" value="InterPro"/>
</dbReference>
<feature type="domain" description="6-phosphogluconate dehydrogenase NADP-binding" evidence="3">
    <location>
        <begin position="7"/>
        <end position="171"/>
    </location>
</feature>
<dbReference type="Gene3D" id="1.10.1040.10">
    <property type="entry name" value="N-(1-d-carboxylethyl)-l-norvaline Dehydrogenase, domain 2"/>
    <property type="match status" value="1"/>
</dbReference>
<dbReference type="PANTHER" id="PTHR22981:SF7">
    <property type="entry name" value="3-HYDROXYISOBUTYRATE DEHYDROGENASE, MITOCHONDRIAL"/>
    <property type="match status" value="1"/>
</dbReference>
<dbReference type="SUPFAM" id="SSF48179">
    <property type="entry name" value="6-phosphogluconate dehydrogenase C-terminal domain-like"/>
    <property type="match status" value="1"/>
</dbReference>
<proteinExistence type="predicted"/>
<dbReference type="Pfam" id="PF03446">
    <property type="entry name" value="NAD_binding_2"/>
    <property type="match status" value="1"/>
</dbReference>
<keyword evidence="1" id="KW-0560">Oxidoreductase</keyword>
<dbReference type="PANTHER" id="PTHR22981">
    <property type="entry name" value="3-HYDROXYISOBUTYRATE DEHYDROGENASE-RELATED"/>
    <property type="match status" value="1"/>
</dbReference>
<evidence type="ECO:0000256" key="1">
    <source>
        <dbReference type="ARBA" id="ARBA00023002"/>
    </source>
</evidence>
<dbReference type="PIRSF" id="PIRSF000103">
    <property type="entry name" value="HIBADH"/>
    <property type="match status" value="1"/>
</dbReference>
<dbReference type="InterPro" id="IPR029154">
    <property type="entry name" value="HIBADH-like_NADP-bd"/>
</dbReference>
<dbReference type="InterPro" id="IPR008927">
    <property type="entry name" value="6-PGluconate_DH-like_C_sf"/>
</dbReference>
<feature type="domain" description="3-hydroxyisobutyrate dehydrogenase-like NAD-binding" evidence="4">
    <location>
        <begin position="174"/>
        <end position="294"/>
    </location>
</feature>
<evidence type="ECO:0000313" key="5">
    <source>
        <dbReference type="EMBL" id="KKN13954.1"/>
    </source>
</evidence>
<dbReference type="AlphaFoldDB" id="A0A0F9N7T3"/>
<dbReference type="InterPro" id="IPR015815">
    <property type="entry name" value="HIBADH-related"/>
</dbReference>
<keyword evidence="2" id="KW-0520">NAD</keyword>
<organism evidence="5">
    <name type="scientific">marine sediment metagenome</name>
    <dbReference type="NCBI Taxonomy" id="412755"/>
    <lineage>
        <taxon>unclassified sequences</taxon>
        <taxon>metagenomes</taxon>
        <taxon>ecological metagenomes</taxon>
    </lineage>
</organism>
<dbReference type="InterPro" id="IPR006115">
    <property type="entry name" value="6PGDH_NADP-bd"/>
</dbReference>
<dbReference type="EMBL" id="LAZR01003867">
    <property type="protein sequence ID" value="KKN13954.1"/>
    <property type="molecule type" value="Genomic_DNA"/>
</dbReference>
<name>A0A0F9N7T3_9ZZZZ</name>
<evidence type="ECO:0000259" key="3">
    <source>
        <dbReference type="Pfam" id="PF03446"/>
    </source>
</evidence>
<gene>
    <name evidence="5" type="ORF">LCGC14_1001020</name>
</gene>
<dbReference type="Pfam" id="PF14833">
    <property type="entry name" value="NAD_binding_11"/>
    <property type="match status" value="1"/>
</dbReference>